<feature type="transmembrane region" description="Helical" evidence="1">
    <location>
        <begin position="119"/>
        <end position="140"/>
    </location>
</feature>
<gene>
    <name evidence="2" type="ORF">GGR95_001070</name>
</gene>
<feature type="transmembrane region" description="Helical" evidence="1">
    <location>
        <begin position="152"/>
        <end position="180"/>
    </location>
</feature>
<feature type="transmembrane region" description="Helical" evidence="1">
    <location>
        <begin position="7"/>
        <end position="29"/>
    </location>
</feature>
<dbReference type="Pfam" id="PF03594">
    <property type="entry name" value="BenE"/>
    <property type="match status" value="1"/>
</dbReference>
<organism evidence="2 3">
    <name type="scientific">Sulfitobacter undariae</name>
    <dbReference type="NCBI Taxonomy" id="1563671"/>
    <lineage>
        <taxon>Bacteria</taxon>
        <taxon>Pseudomonadati</taxon>
        <taxon>Pseudomonadota</taxon>
        <taxon>Alphaproteobacteria</taxon>
        <taxon>Rhodobacterales</taxon>
        <taxon>Roseobacteraceae</taxon>
        <taxon>Sulfitobacter</taxon>
    </lineage>
</organism>
<feature type="transmembrane region" description="Helical" evidence="1">
    <location>
        <begin position="241"/>
        <end position="273"/>
    </location>
</feature>
<keyword evidence="1" id="KW-0472">Membrane</keyword>
<proteinExistence type="predicted"/>
<evidence type="ECO:0000313" key="3">
    <source>
        <dbReference type="Proteomes" id="UP000530268"/>
    </source>
</evidence>
<dbReference type="InterPro" id="IPR004711">
    <property type="entry name" value="Benzoate_Transporter"/>
</dbReference>
<dbReference type="RefSeq" id="WP_343042082.1">
    <property type="nucleotide sequence ID" value="NZ_JACIEI010000002.1"/>
</dbReference>
<dbReference type="PANTHER" id="PTHR30199:SF0">
    <property type="entry name" value="INNER MEMBRANE PROTEIN YDCO"/>
    <property type="match status" value="1"/>
</dbReference>
<dbReference type="NCBIfam" id="TIGR00843">
    <property type="entry name" value="benE"/>
    <property type="match status" value="1"/>
</dbReference>
<keyword evidence="3" id="KW-1185">Reference proteome</keyword>
<feature type="transmembrane region" description="Helical" evidence="1">
    <location>
        <begin position="89"/>
        <end position="107"/>
    </location>
</feature>
<comment type="caution">
    <text evidence="2">The sequence shown here is derived from an EMBL/GenBank/DDBJ whole genome shotgun (WGS) entry which is preliminary data.</text>
</comment>
<dbReference type="GO" id="GO:0005886">
    <property type="term" value="C:plasma membrane"/>
    <property type="evidence" value="ECO:0007669"/>
    <property type="project" value="TreeGrafter"/>
</dbReference>
<keyword evidence="1" id="KW-0812">Transmembrane</keyword>
<keyword evidence="1" id="KW-1133">Transmembrane helix</keyword>
<dbReference type="AlphaFoldDB" id="A0A7W6E2A1"/>
<evidence type="ECO:0000313" key="2">
    <source>
        <dbReference type="EMBL" id="MBB3993442.1"/>
    </source>
</evidence>
<evidence type="ECO:0000256" key="1">
    <source>
        <dbReference type="SAM" id="Phobius"/>
    </source>
</evidence>
<feature type="transmembrane region" description="Helical" evidence="1">
    <location>
        <begin position="314"/>
        <end position="333"/>
    </location>
</feature>
<dbReference type="EMBL" id="JACIEI010000002">
    <property type="protein sequence ID" value="MBB3993442.1"/>
    <property type="molecule type" value="Genomic_DNA"/>
</dbReference>
<feature type="transmembrane region" description="Helical" evidence="1">
    <location>
        <begin position="200"/>
        <end position="221"/>
    </location>
</feature>
<dbReference type="GO" id="GO:0042925">
    <property type="term" value="F:benzoate transmembrane transporter activity"/>
    <property type="evidence" value="ECO:0007669"/>
    <property type="project" value="InterPro"/>
</dbReference>
<feature type="transmembrane region" description="Helical" evidence="1">
    <location>
        <begin position="41"/>
        <end position="60"/>
    </location>
</feature>
<dbReference type="Proteomes" id="UP000530268">
    <property type="component" value="Unassembled WGS sequence"/>
</dbReference>
<reference evidence="2 3" key="1">
    <citation type="submission" date="2020-08" db="EMBL/GenBank/DDBJ databases">
        <title>Genomic Encyclopedia of Type Strains, Phase IV (KMG-IV): sequencing the most valuable type-strain genomes for metagenomic binning, comparative biology and taxonomic classification.</title>
        <authorList>
            <person name="Goeker M."/>
        </authorList>
    </citation>
    <scope>NUCLEOTIDE SEQUENCE [LARGE SCALE GENOMIC DNA]</scope>
    <source>
        <strain evidence="2 3">DSM 102234</strain>
    </source>
</reference>
<name>A0A7W6E2A1_9RHOB</name>
<feature type="transmembrane region" description="Helical" evidence="1">
    <location>
        <begin position="345"/>
        <end position="378"/>
    </location>
</feature>
<dbReference type="PANTHER" id="PTHR30199">
    <property type="entry name" value="MFS FAMILY TRANSPORTER, PREDICTED SUBSTRATE BENZOATE"/>
    <property type="match status" value="1"/>
</dbReference>
<sequence>MISLRHIATGLVVAIVGFFGTFPIVIQGLSAVGASPSQASAGLMASAMAMGLAAIGLSLFYRMPISVAWSTPGAALLAVSVAPQGGFSTAIGAFIVAGVLTLAAGLVRPLGRAAAAIPANLAQAMLAGVLLPICLVPFSALPQLPYFIGPIIGAWIVGALVHKLAAVPAALIMTGILTFLMGDISALDGAALVTLPKWTLPTFSLTAAISIGVPLFIVTMATQNVPGIAILRSYGYTPPPAALLTTVGAGSIIAAPFGVFSICVAAITSALCANEDSDPDPERRYMSAVMGGVFYCLFGLCAGVLTAFAAAVPALVFGALAGLAVLNVMAGALRAALIDDHGREAAVLTIAVTASGMSFAGIGAAVWGLLAGLLFFGLLTIRAGLTKP</sequence>
<accession>A0A7W6E2A1</accession>
<feature type="transmembrane region" description="Helical" evidence="1">
    <location>
        <begin position="285"/>
        <end position="308"/>
    </location>
</feature>
<protein>
    <submittedName>
        <fullName evidence="2">Benzoate membrane transport protein</fullName>
    </submittedName>
</protein>